<reference evidence="2 3" key="1">
    <citation type="submission" date="2020-11" db="EMBL/GenBank/DDBJ databases">
        <title>Sulfur oxidizing isolate from Hospital Hole Sinkhole.</title>
        <authorList>
            <person name="Scott K.M."/>
        </authorList>
    </citation>
    <scope>NUCLEOTIDE SEQUENCE [LARGE SCALE GENOMIC DNA]</scope>
    <source>
        <strain evidence="2 3">HH1</strain>
    </source>
</reference>
<comment type="caution">
    <text evidence="2">The sequence shown here is derived from an EMBL/GenBank/DDBJ whole genome shotgun (WGS) entry which is preliminary data.</text>
</comment>
<accession>A0ABS0C1C9</accession>
<evidence type="ECO:0000313" key="3">
    <source>
        <dbReference type="Proteomes" id="UP001193680"/>
    </source>
</evidence>
<protein>
    <recommendedName>
        <fullName evidence="4">AsmA-like C-terminal domain-containing protein</fullName>
    </recommendedName>
</protein>
<feature type="transmembrane region" description="Helical" evidence="1">
    <location>
        <begin position="20"/>
        <end position="40"/>
    </location>
</feature>
<proteinExistence type="predicted"/>
<evidence type="ECO:0008006" key="4">
    <source>
        <dbReference type="Google" id="ProtNLM"/>
    </source>
</evidence>
<keyword evidence="1" id="KW-0812">Transmembrane</keyword>
<keyword evidence="3" id="KW-1185">Reference proteome</keyword>
<organism evidence="2 3">
    <name type="scientific">Thiomicrorhabdus heinhorstiae</name>
    <dbReference type="NCBI Taxonomy" id="2748010"/>
    <lineage>
        <taxon>Bacteria</taxon>
        <taxon>Pseudomonadati</taxon>
        <taxon>Pseudomonadota</taxon>
        <taxon>Gammaproteobacteria</taxon>
        <taxon>Thiotrichales</taxon>
        <taxon>Piscirickettsiaceae</taxon>
        <taxon>Thiomicrorhabdus</taxon>
    </lineage>
</organism>
<dbReference type="RefSeq" id="WP_185979578.1">
    <property type="nucleotide sequence ID" value="NZ_JACBGI020000089.1"/>
</dbReference>
<evidence type="ECO:0000313" key="2">
    <source>
        <dbReference type="EMBL" id="MBF6059153.1"/>
    </source>
</evidence>
<sequence length="73" mass="7930">EKQFALKADVTPALGSSLTALSAITGIASPFTALAVYALMKVIPDINEDLISYYYDVTGPWDAPVVKERRNKN</sequence>
<gene>
    <name evidence="2" type="ORF">H8792_012490</name>
</gene>
<keyword evidence="1" id="KW-0472">Membrane</keyword>
<dbReference type="EMBL" id="JACBGI020000089">
    <property type="protein sequence ID" value="MBF6059153.1"/>
    <property type="molecule type" value="Genomic_DNA"/>
</dbReference>
<name>A0ABS0C1C9_9GAMM</name>
<dbReference type="Proteomes" id="UP001193680">
    <property type="component" value="Unassembled WGS sequence"/>
</dbReference>
<evidence type="ECO:0000256" key="1">
    <source>
        <dbReference type="SAM" id="Phobius"/>
    </source>
</evidence>
<keyword evidence="1" id="KW-1133">Transmembrane helix</keyword>
<feature type="non-terminal residue" evidence="2">
    <location>
        <position position="1"/>
    </location>
</feature>